<accession>A0A976SIK0</accession>
<sequence length="243" mass="28048">MYIYIFKNLFKHSRWSYAPTYRFSSVRNADAPGPVKKFLKDEEILVEKVRVLKDKKLLGDYTTHEARLIAKNDNMNLILFKPNSDPPICVIDNYKQFLKTLSGKDPKKDDSTYSFDPSLKSKTVQISENCGASDLDRKLNSIRNFLLSGHRVDVLVFTKGKRIRELNRKYDTASKSSSSQDAVKEAAEIAEARGLKVTHDLTNSILQKIDYIYSRLVDISRPHTLRNKVNVNSRQIMLKFWPK</sequence>
<dbReference type="SUPFAM" id="SSF55200">
    <property type="entry name" value="Translation initiation factor IF3, C-terminal domain"/>
    <property type="match status" value="1"/>
</dbReference>
<dbReference type="Pfam" id="PF05198">
    <property type="entry name" value="IF3_N"/>
    <property type="match status" value="1"/>
</dbReference>
<evidence type="ECO:0000313" key="5">
    <source>
        <dbReference type="EMBL" id="UVC49517.1"/>
    </source>
</evidence>
<evidence type="ECO:0000256" key="1">
    <source>
        <dbReference type="ARBA" id="ARBA00005439"/>
    </source>
</evidence>
<dbReference type="AlphaFoldDB" id="A0A976SIK0"/>
<dbReference type="Gene3D" id="3.30.110.10">
    <property type="entry name" value="Translation initiation factor 3 (IF-3), C-terminal domain"/>
    <property type="match status" value="1"/>
</dbReference>
<dbReference type="SUPFAM" id="SSF54364">
    <property type="entry name" value="Translation initiation factor IF3, N-terminal domain"/>
    <property type="match status" value="1"/>
</dbReference>
<gene>
    <name evidence="5" type="ORF">MACK_003355</name>
</gene>
<dbReference type="Proteomes" id="UP000244811">
    <property type="component" value="Chromosome 1"/>
</dbReference>
<dbReference type="GO" id="GO:0003743">
    <property type="term" value="F:translation initiation factor activity"/>
    <property type="evidence" value="ECO:0007669"/>
    <property type="project" value="UniProtKB-KW"/>
</dbReference>
<dbReference type="InterPro" id="IPR001288">
    <property type="entry name" value="Translation_initiation_fac_3"/>
</dbReference>
<protein>
    <recommendedName>
        <fullName evidence="4">Translation initiation factor 3 N-terminal domain-containing protein</fullName>
    </recommendedName>
</protein>
<dbReference type="Gene3D" id="3.10.20.80">
    <property type="entry name" value="Translation initiation factor 3 (IF-3), N-terminal domain"/>
    <property type="match status" value="1"/>
</dbReference>
<evidence type="ECO:0000256" key="2">
    <source>
        <dbReference type="ARBA" id="ARBA00022540"/>
    </source>
</evidence>
<evidence type="ECO:0000256" key="3">
    <source>
        <dbReference type="ARBA" id="ARBA00022917"/>
    </source>
</evidence>
<dbReference type="InterPro" id="IPR036787">
    <property type="entry name" value="T_IF-3_N_sf"/>
</dbReference>
<dbReference type="InterPro" id="IPR019814">
    <property type="entry name" value="Translation_initiation_fac_3_N"/>
</dbReference>
<name>A0A976SIK0_THEOR</name>
<evidence type="ECO:0000313" key="6">
    <source>
        <dbReference type="Proteomes" id="UP000244811"/>
    </source>
</evidence>
<keyword evidence="2" id="KW-0396">Initiation factor</keyword>
<dbReference type="PANTHER" id="PTHR10938:SF0">
    <property type="entry name" value="TRANSLATION INITIATION FACTOR IF-3, MITOCHONDRIAL"/>
    <property type="match status" value="1"/>
</dbReference>
<dbReference type="GO" id="GO:0032790">
    <property type="term" value="P:ribosome disassembly"/>
    <property type="evidence" value="ECO:0007669"/>
    <property type="project" value="TreeGrafter"/>
</dbReference>
<dbReference type="PANTHER" id="PTHR10938">
    <property type="entry name" value="TRANSLATION INITIATION FACTOR IF-3"/>
    <property type="match status" value="1"/>
</dbReference>
<reference evidence="5" key="1">
    <citation type="submission" date="2022-07" db="EMBL/GenBank/DDBJ databases">
        <title>Evaluation of T. orientalis genome assembly methods using nanopore sequencing and analysis of variation between genomes.</title>
        <authorList>
            <person name="Yam J."/>
            <person name="Micallef M.L."/>
            <person name="Liu M."/>
            <person name="Djordjevic S.P."/>
            <person name="Bogema D.R."/>
            <person name="Jenkins C."/>
        </authorList>
    </citation>
    <scope>NUCLEOTIDE SEQUENCE</scope>
    <source>
        <strain evidence="5">Goon Nure</strain>
    </source>
</reference>
<feature type="domain" description="Translation initiation factor 3 N-terminal" evidence="4">
    <location>
        <begin position="42"/>
        <end position="98"/>
    </location>
</feature>
<dbReference type="EMBL" id="CP056069">
    <property type="protein sequence ID" value="UVC49517.1"/>
    <property type="molecule type" value="Genomic_DNA"/>
</dbReference>
<proteinExistence type="inferred from homology"/>
<dbReference type="InterPro" id="IPR036788">
    <property type="entry name" value="T_IF-3_C_sf"/>
</dbReference>
<organism evidence="5 6">
    <name type="scientific">Theileria orientalis</name>
    <dbReference type="NCBI Taxonomy" id="68886"/>
    <lineage>
        <taxon>Eukaryota</taxon>
        <taxon>Sar</taxon>
        <taxon>Alveolata</taxon>
        <taxon>Apicomplexa</taxon>
        <taxon>Aconoidasida</taxon>
        <taxon>Piroplasmida</taxon>
        <taxon>Theileriidae</taxon>
        <taxon>Theileria</taxon>
    </lineage>
</organism>
<dbReference type="GO" id="GO:0043022">
    <property type="term" value="F:ribosome binding"/>
    <property type="evidence" value="ECO:0007669"/>
    <property type="project" value="TreeGrafter"/>
</dbReference>
<comment type="similarity">
    <text evidence="1">Belongs to the IF-3 family.</text>
</comment>
<keyword evidence="3" id="KW-0648">Protein biosynthesis</keyword>
<evidence type="ECO:0000259" key="4">
    <source>
        <dbReference type="Pfam" id="PF05198"/>
    </source>
</evidence>